<name>A0A365HA77_9ACTN</name>
<comment type="similarity">
    <text evidence="1">Belongs to the ABC transporter superfamily.</text>
</comment>
<evidence type="ECO:0000313" key="7">
    <source>
        <dbReference type="Proteomes" id="UP000251891"/>
    </source>
</evidence>
<keyword evidence="7" id="KW-1185">Reference proteome</keyword>
<keyword evidence="2" id="KW-0813">Transport</keyword>
<evidence type="ECO:0000256" key="1">
    <source>
        <dbReference type="ARBA" id="ARBA00005417"/>
    </source>
</evidence>
<dbReference type="Gene3D" id="3.40.50.300">
    <property type="entry name" value="P-loop containing nucleotide triphosphate hydrolases"/>
    <property type="match status" value="1"/>
</dbReference>
<gene>
    <name evidence="6" type="ORF">DPM19_09135</name>
</gene>
<dbReference type="PANTHER" id="PTHR43335">
    <property type="entry name" value="ABC TRANSPORTER, ATP-BINDING PROTEIN"/>
    <property type="match status" value="1"/>
</dbReference>
<proteinExistence type="inferred from homology"/>
<dbReference type="RefSeq" id="WP_111864753.1">
    <property type="nucleotide sequence ID" value="NZ_QLYX01000003.1"/>
</dbReference>
<dbReference type="InterPro" id="IPR025302">
    <property type="entry name" value="DrrA1/2-like_C"/>
</dbReference>
<dbReference type="InterPro" id="IPR017871">
    <property type="entry name" value="ABC_transporter-like_CS"/>
</dbReference>
<evidence type="ECO:0000313" key="6">
    <source>
        <dbReference type="EMBL" id="RAY15908.1"/>
    </source>
</evidence>
<keyword evidence="3" id="KW-0547">Nucleotide-binding</keyword>
<dbReference type="Pfam" id="PF00005">
    <property type="entry name" value="ABC_tran"/>
    <property type="match status" value="1"/>
</dbReference>
<dbReference type="InterPro" id="IPR003439">
    <property type="entry name" value="ABC_transporter-like_ATP-bd"/>
</dbReference>
<evidence type="ECO:0000259" key="5">
    <source>
        <dbReference type="PROSITE" id="PS50893"/>
    </source>
</evidence>
<feature type="domain" description="ABC transporter" evidence="5">
    <location>
        <begin position="4"/>
        <end position="231"/>
    </location>
</feature>
<dbReference type="AlphaFoldDB" id="A0A365HA77"/>
<dbReference type="PROSITE" id="PS00211">
    <property type="entry name" value="ABC_TRANSPORTER_1"/>
    <property type="match status" value="1"/>
</dbReference>
<dbReference type="GO" id="GO:0016887">
    <property type="term" value="F:ATP hydrolysis activity"/>
    <property type="evidence" value="ECO:0007669"/>
    <property type="project" value="InterPro"/>
</dbReference>
<dbReference type="PROSITE" id="PS50893">
    <property type="entry name" value="ABC_TRANSPORTER_2"/>
    <property type="match status" value="1"/>
</dbReference>
<dbReference type="InterPro" id="IPR027417">
    <property type="entry name" value="P-loop_NTPase"/>
</dbReference>
<keyword evidence="4 6" id="KW-0067">ATP-binding</keyword>
<comment type="caution">
    <text evidence="6">The sequence shown here is derived from an EMBL/GenBank/DDBJ whole genome shotgun (WGS) entry which is preliminary data.</text>
</comment>
<reference evidence="6 7" key="1">
    <citation type="submission" date="2018-06" db="EMBL/GenBank/DDBJ databases">
        <title>Actinomadura craniellae sp. nov. isolated from marine sponge Craniella sp.</title>
        <authorList>
            <person name="Li L."/>
            <person name="Xu Q.H."/>
            <person name="Lin H.W."/>
            <person name="Lu Y.H."/>
        </authorList>
    </citation>
    <scope>NUCLEOTIDE SEQUENCE [LARGE SCALE GENOMIC DNA]</scope>
    <source>
        <strain evidence="6 7">LHW63021</strain>
    </source>
</reference>
<dbReference type="SMART" id="SM00382">
    <property type="entry name" value="AAA"/>
    <property type="match status" value="1"/>
</dbReference>
<dbReference type="InterPro" id="IPR003593">
    <property type="entry name" value="AAA+_ATPase"/>
</dbReference>
<organism evidence="6 7">
    <name type="scientific">Actinomadura craniellae</name>
    <dbReference type="NCBI Taxonomy" id="2231787"/>
    <lineage>
        <taxon>Bacteria</taxon>
        <taxon>Bacillati</taxon>
        <taxon>Actinomycetota</taxon>
        <taxon>Actinomycetes</taxon>
        <taxon>Streptosporangiales</taxon>
        <taxon>Thermomonosporaceae</taxon>
        <taxon>Actinomadura</taxon>
    </lineage>
</organism>
<dbReference type="Proteomes" id="UP000251891">
    <property type="component" value="Unassembled WGS sequence"/>
</dbReference>
<dbReference type="Pfam" id="PF13732">
    <property type="entry name" value="DrrA1-3_C"/>
    <property type="match status" value="1"/>
</dbReference>
<dbReference type="OrthoDB" id="9804819at2"/>
<dbReference type="GO" id="GO:0005524">
    <property type="term" value="F:ATP binding"/>
    <property type="evidence" value="ECO:0007669"/>
    <property type="project" value="UniProtKB-KW"/>
</dbReference>
<accession>A0A365HA77</accession>
<sequence length="304" mass="32944">MNALEINAVSKRFGDVVALREMTFEVRAGEIFGFVGSNGAGKTTTMRIVLGVLAADSGEVRWRGEPLGLESRRRIGYMPEERGLYPRMKVGEQLVYLARLHGLSAADARRSMEAWTERLGVAGRRGDDVQKLSLGNQQRVQLAAALVHDPEVLVLDEPFSGLDPVAVDVMSDVLREKAGEGVPVVFSSHQLDLVERQCDRVGIVSAGRMVAAGTVDELRTGGTVQLLVDAPEAPDGWADGLPGIQVVGREGTVTVLETEPGADDQAVLRAALATGPVREFVRRRPSLTELFRHVVADDQKEDTR</sequence>
<protein>
    <submittedName>
        <fullName evidence="6">ABC transporter ATP-binding protein</fullName>
    </submittedName>
</protein>
<evidence type="ECO:0000256" key="4">
    <source>
        <dbReference type="ARBA" id="ARBA00022840"/>
    </source>
</evidence>
<evidence type="ECO:0000256" key="2">
    <source>
        <dbReference type="ARBA" id="ARBA00022448"/>
    </source>
</evidence>
<dbReference type="EMBL" id="QLYX01000003">
    <property type="protein sequence ID" value="RAY15908.1"/>
    <property type="molecule type" value="Genomic_DNA"/>
</dbReference>
<dbReference type="PANTHER" id="PTHR43335:SF4">
    <property type="entry name" value="ABC TRANSPORTER, ATP-BINDING PROTEIN"/>
    <property type="match status" value="1"/>
</dbReference>
<dbReference type="SUPFAM" id="SSF52540">
    <property type="entry name" value="P-loop containing nucleoside triphosphate hydrolases"/>
    <property type="match status" value="1"/>
</dbReference>
<evidence type="ECO:0000256" key="3">
    <source>
        <dbReference type="ARBA" id="ARBA00022741"/>
    </source>
</evidence>